<evidence type="ECO:0000256" key="1">
    <source>
        <dbReference type="SAM" id="MobiDB-lite"/>
    </source>
</evidence>
<dbReference type="AlphaFoldDB" id="A0A2V2N9U5"/>
<evidence type="ECO:0000313" key="3">
    <source>
        <dbReference type="Proteomes" id="UP000245934"/>
    </source>
</evidence>
<name>A0A2V2N9U5_9EURY</name>
<evidence type="ECO:0000313" key="2">
    <source>
        <dbReference type="EMBL" id="PWR75355.1"/>
    </source>
</evidence>
<accession>A0A2V2N9U5</accession>
<reference evidence="2 3" key="1">
    <citation type="submission" date="2018-05" db="EMBL/GenBank/DDBJ databases">
        <title>Draft genome of Methanospirillum stamsii Pt1.</title>
        <authorList>
            <person name="Dueholm M.S."/>
            <person name="Nielsen P.H."/>
            <person name="Bakmann L.F."/>
            <person name="Otzen D.E."/>
        </authorList>
    </citation>
    <scope>NUCLEOTIDE SEQUENCE [LARGE SCALE GENOMIC DNA]</scope>
    <source>
        <strain evidence="2 3">Pt1</strain>
    </source>
</reference>
<comment type="caution">
    <text evidence="2">The sequence shown here is derived from an EMBL/GenBank/DDBJ whole genome shotgun (WGS) entry which is preliminary data.</text>
</comment>
<dbReference type="Proteomes" id="UP000245934">
    <property type="component" value="Unassembled WGS sequence"/>
</dbReference>
<gene>
    <name evidence="2" type="ORF">DLD82_04260</name>
</gene>
<proteinExistence type="predicted"/>
<sequence length="68" mass="7125">MGPGSGTQGASDEPRLSFTAGREGFSRYPPMGLAEGDDAQLWASRGVTVAGANSPDDLFRSRPKTILI</sequence>
<dbReference type="EMBL" id="QGMZ01000010">
    <property type="protein sequence ID" value="PWR75355.1"/>
    <property type="molecule type" value="Genomic_DNA"/>
</dbReference>
<keyword evidence="3" id="KW-1185">Reference proteome</keyword>
<protein>
    <submittedName>
        <fullName evidence="2">Uncharacterized protein</fullName>
    </submittedName>
</protein>
<organism evidence="2 3">
    <name type="scientific">Methanospirillum stamsii</name>
    <dbReference type="NCBI Taxonomy" id="1277351"/>
    <lineage>
        <taxon>Archaea</taxon>
        <taxon>Methanobacteriati</taxon>
        <taxon>Methanobacteriota</taxon>
        <taxon>Stenosarchaea group</taxon>
        <taxon>Methanomicrobia</taxon>
        <taxon>Methanomicrobiales</taxon>
        <taxon>Methanospirillaceae</taxon>
        <taxon>Methanospirillum</taxon>
    </lineage>
</organism>
<feature type="region of interest" description="Disordered" evidence="1">
    <location>
        <begin position="1"/>
        <end position="31"/>
    </location>
</feature>